<sequence>MTFELCKSEATTELDKASKESNFQFAADLIHFNLYGMRNSERREIKNFKHYVERVIYLSKDAVKVSTVLVWDQQLGMDGIYPTGWASGCRYS</sequence>
<gene>
    <name evidence="1" type="ORF">SAMN05421578_12439</name>
</gene>
<accession>A0ABY1KGI0</accession>
<dbReference type="Proteomes" id="UP000186666">
    <property type="component" value="Unassembled WGS sequence"/>
</dbReference>
<evidence type="ECO:0000313" key="1">
    <source>
        <dbReference type="EMBL" id="SIR62821.1"/>
    </source>
</evidence>
<protein>
    <submittedName>
        <fullName evidence="1">Uncharacterized protein</fullName>
    </submittedName>
</protein>
<name>A0ABY1KGI0_9BACL</name>
<proteinExistence type="predicted"/>
<dbReference type="RefSeq" id="WP_068584732.1">
    <property type="nucleotide sequence ID" value="NZ_FTNK01000024.1"/>
</dbReference>
<comment type="caution">
    <text evidence="1">The sequence shown here is derived from an EMBL/GenBank/DDBJ whole genome shotgun (WGS) entry which is preliminary data.</text>
</comment>
<dbReference type="EMBL" id="FTNK01000024">
    <property type="protein sequence ID" value="SIR62821.1"/>
    <property type="molecule type" value="Genomic_DNA"/>
</dbReference>
<reference evidence="1 2" key="1">
    <citation type="submission" date="2017-01" db="EMBL/GenBank/DDBJ databases">
        <authorList>
            <person name="Varghese N."/>
            <person name="Submissions S."/>
        </authorList>
    </citation>
    <scope>NUCLEOTIDE SEQUENCE [LARGE SCALE GENOMIC DNA]</scope>
    <source>
        <strain evidence="1 2">ATCC 23464</strain>
    </source>
</reference>
<organism evidence="1 2">
    <name type="scientific">Paenibacillus macquariensis</name>
    <dbReference type="NCBI Taxonomy" id="948756"/>
    <lineage>
        <taxon>Bacteria</taxon>
        <taxon>Bacillati</taxon>
        <taxon>Bacillota</taxon>
        <taxon>Bacilli</taxon>
        <taxon>Bacillales</taxon>
        <taxon>Paenibacillaceae</taxon>
        <taxon>Paenibacillus</taxon>
    </lineage>
</organism>
<keyword evidence="2" id="KW-1185">Reference proteome</keyword>
<evidence type="ECO:0000313" key="2">
    <source>
        <dbReference type="Proteomes" id="UP000186666"/>
    </source>
</evidence>